<evidence type="ECO:0000313" key="1">
    <source>
        <dbReference type="EMBL" id="KHJ99393.1"/>
    </source>
</evidence>
<gene>
    <name evidence="1" type="ORF">OESDEN_00631</name>
</gene>
<accession>A0A0B1TPA1</accession>
<sequence length="72" mass="8151">MILLTLLAVSYASAFQTITLDEFKARPIPAFAQRLEGQDLVDYLNIVQPFFKVCPIPVQALQQASINRLLMR</sequence>
<reference evidence="1 2" key="1">
    <citation type="submission" date="2014-03" db="EMBL/GenBank/DDBJ databases">
        <title>Draft genome of the hookworm Oesophagostomum dentatum.</title>
        <authorList>
            <person name="Mitreva M."/>
        </authorList>
    </citation>
    <scope>NUCLEOTIDE SEQUENCE [LARGE SCALE GENOMIC DNA]</scope>
    <source>
        <strain evidence="1 2">OD-Hann</strain>
    </source>
</reference>
<keyword evidence="2" id="KW-1185">Reference proteome</keyword>
<organism evidence="1 2">
    <name type="scientific">Oesophagostomum dentatum</name>
    <name type="common">Nodular worm</name>
    <dbReference type="NCBI Taxonomy" id="61180"/>
    <lineage>
        <taxon>Eukaryota</taxon>
        <taxon>Metazoa</taxon>
        <taxon>Ecdysozoa</taxon>
        <taxon>Nematoda</taxon>
        <taxon>Chromadorea</taxon>
        <taxon>Rhabditida</taxon>
        <taxon>Rhabditina</taxon>
        <taxon>Rhabditomorpha</taxon>
        <taxon>Strongyloidea</taxon>
        <taxon>Strongylidae</taxon>
        <taxon>Oesophagostomum</taxon>
    </lineage>
</organism>
<evidence type="ECO:0000313" key="2">
    <source>
        <dbReference type="Proteomes" id="UP000053660"/>
    </source>
</evidence>
<protein>
    <submittedName>
        <fullName evidence="1">Uncharacterized protein</fullName>
    </submittedName>
</protein>
<name>A0A0B1TPA1_OESDE</name>
<dbReference type="Proteomes" id="UP000053660">
    <property type="component" value="Unassembled WGS sequence"/>
</dbReference>
<dbReference type="AlphaFoldDB" id="A0A0B1TPA1"/>
<dbReference type="EMBL" id="KN549223">
    <property type="protein sequence ID" value="KHJ99393.1"/>
    <property type="molecule type" value="Genomic_DNA"/>
</dbReference>
<proteinExistence type="predicted"/>